<dbReference type="Proteomes" id="UP001056588">
    <property type="component" value="Chromosome"/>
</dbReference>
<gene>
    <name evidence="3" type="ORF">BTJ66_08710</name>
    <name evidence="4" type="ORF">MNY58_07475</name>
</gene>
<dbReference type="Proteomes" id="UP000223828">
    <property type="component" value="Unassembled WGS sequence"/>
</dbReference>
<reference evidence="4" key="4">
    <citation type="submission" date="2022-03" db="EMBL/GenBank/DDBJ databases">
        <title>Complete Genome Sequence of Staphylococcus edaphicus strain CCM 8731.</title>
        <authorList>
            <person name="Rimmer C.O."/>
            <person name="Thomas J.C."/>
        </authorList>
    </citation>
    <scope>NUCLEOTIDE SEQUENCE</scope>
    <source>
        <strain evidence="4">CCM 8731</strain>
    </source>
</reference>
<dbReference type="OrthoDB" id="9815825at2"/>
<dbReference type="InterPro" id="IPR036291">
    <property type="entry name" value="NAD(P)-bd_dom_sf"/>
</dbReference>
<evidence type="ECO:0000313" key="4">
    <source>
        <dbReference type="EMBL" id="UQW80450.1"/>
    </source>
</evidence>
<keyword evidence="6" id="KW-1185">Reference proteome</keyword>
<evidence type="ECO:0000313" key="3">
    <source>
        <dbReference type="EMBL" id="PHK49388.1"/>
    </source>
</evidence>
<dbReference type="SUPFAM" id="SSF55347">
    <property type="entry name" value="Glyceraldehyde-3-phosphate dehydrogenase-like, C-terminal domain"/>
    <property type="match status" value="1"/>
</dbReference>
<dbReference type="PANTHER" id="PTHR43249:SF1">
    <property type="entry name" value="D-GLUCOSIDE 3-DEHYDROGENASE"/>
    <property type="match status" value="1"/>
</dbReference>
<evidence type="ECO:0000259" key="2">
    <source>
        <dbReference type="Pfam" id="PF22725"/>
    </source>
</evidence>
<feature type="domain" description="GFO/IDH/MocA-like oxidoreductase" evidence="2">
    <location>
        <begin position="126"/>
        <end position="247"/>
    </location>
</feature>
<evidence type="ECO:0000313" key="5">
    <source>
        <dbReference type="Proteomes" id="UP000223828"/>
    </source>
</evidence>
<dbReference type="Gene3D" id="3.30.360.10">
    <property type="entry name" value="Dihydrodipicolinate Reductase, domain 2"/>
    <property type="match status" value="1"/>
</dbReference>
<dbReference type="InterPro" id="IPR000683">
    <property type="entry name" value="Gfo/Idh/MocA-like_OxRdtase_N"/>
</dbReference>
<dbReference type="Gene3D" id="3.40.50.720">
    <property type="entry name" value="NAD(P)-binding Rossmann-like Domain"/>
    <property type="match status" value="1"/>
</dbReference>
<dbReference type="InterPro" id="IPR052515">
    <property type="entry name" value="Gfo/Idh/MocA_Oxidoreductase"/>
</dbReference>
<name>A0A2C6WEY5_9STAP</name>
<feature type="domain" description="Gfo/Idh/MocA-like oxidoreductase N-terminal" evidence="1">
    <location>
        <begin position="2"/>
        <end position="111"/>
    </location>
</feature>
<reference evidence="3" key="1">
    <citation type="journal article" date="2017" name="Appl. Environ. Microbiol.">
        <title>Staphylococcus edaphicus sp. nov., isolated in Antarctica, harbours mecC gene and genomic islands with suspected role in adaptation to extreme environment.</title>
        <authorList>
            <person name="Pantucek R."/>
            <person name="Sedlacek I."/>
            <person name="Indrakova A."/>
            <person name="Vrbovska V."/>
            <person name="Maslanova I."/>
            <person name="Kovarovic V."/>
            <person name="Svec P."/>
            <person name="Kralova S."/>
            <person name="Kristofova L."/>
            <person name="Keklakova J."/>
            <person name="Petras P."/>
            <person name="Doskar J."/>
        </authorList>
    </citation>
    <scope>NUCLEOTIDE SEQUENCE</scope>
    <source>
        <strain evidence="3">CCM 8730</strain>
    </source>
</reference>
<dbReference type="RefSeq" id="WP_099090580.1">
    <property type="nucleotide sequence ID" value="NZ_CP093217.1"/>
</dbReference>
<dbReference type="AlphaFoldDB" id="A0A2C6WEY5"/>
<organism evidence="3 5">
    <name type="scientific">Staphylococcus edaphicus</name>
    <dbReference type="NCBI Taxonomy" id="1955013"/>
    <lineage>
        <taxon>Bacteria</taxon>
        <taxon>Bacillati</taxon>
        <taxon>Bacillota</taxon>
        <taxon>Bacilli</taxon>
        <taxon>Bacillales</taxon>
        <taxon>Staphylococcaceae</taxon>
        <taxon>Staphylococcus</taxon>
    </lineage>
</organism>
<dbReference type="InterPro" id="IPR055170">
    <property type="entry name" value="GFO_IDH_MocA-like_dom"/>
</dbReference>
<dbReference type="EMBL" id="MRZN01000013">
    <property type="protein sequence ID" value="PHK49388.1"/>
    <property type="molecule type" value="Genomic_DNA"/>
</dbReference>
<dbReference type="SUPFAM" id="SSF51735">
    <property type="entry name" value="NAD(P)-binding Rossmann-fold domains"/>
    <property type="match status" value="1"/>
</dbReference>
<evidence type="ECO:0000259" key="1">
    <source>
        <dbReference type="Pfam" id="PF01408"/>
    </source>
</evidence>
<dbReference type="PANTHER" id="PTHR43249">
    <property type="entry name" value="UDP-N-ACETYL-2-AMINO-2-DEOXY-D-GLUCURONATE OXIDASE"/>
    <property type="match status" value="1"/>
</dbReference>
<sequence length="335" mass="37465">MLNVGLVGLGDISKVHIQAIQNSSMAQLVAICDKNELLGKGMPHVNYYHDLDKMIGSETLDCVHICLPHYLHVSATKTCVENGINVLQEKPLAINAKEGLELVKLQHKHPNVKIGICFQNRYNDTFQTLQKVVESKTYGEVIGVKGLVTWFRPESYYKDKPWRGKMSTAGGGVLINQSIHTLDLMQVLCGKIASIKGTVSQLLDYDIEVEDTASAHIKFDNKANGMFFATNANFGNSTVELQIIFENEKFTIKDNILTRVNEDGYKVKIAEDEKMTSSKTYYGPSHRKLINAFYTCINNDSDQYIHPKDALPSIAMIDAIQKSSESNQTVQFNNI</sequence>
<accession>A0A2C6WEY5</accession>
<evidence type="ECO:0000313" key="6">
    <source>
        <dbReference type="Proteomes" id="UP001056588"/>
    </source>
</evidence>
<proteinExistence type="predicted"/>
<dbReference type="GO" id="GO:0000166">
    <property type="term" value="F:nucleotide binding"/>
    <property type="evidence" value="ECO:0007669"/>
    <property type="project" value="InterPro"/>
</dbReference>
<dbReference type="EMBL" id="CP093217">
    <property type="protein sequence ID" value="UQW80450.1"/>
    <property type="molecule type" value="Genomic_DNA"/>
</dbReference>
<reference evidence="3" key="3">
    <citation type="submission" date="2017-10" db="EMBL/GenBank/DDBJ databases">
        <authorList>
            <person name="Vrbovska V."/>
            <person name="Kovarovic V."/>
            <person name="Indrakova A."/>
        </authorList>
    </citation>
    <scope>NUCLEOTIDE SEQUENCE</scope>
    <source>
        <strain evidence="3">CCM 8730</strain>
    </source>
</reference>
<reference evidence="5" key="2">
    <citation type="submission" date="2017-10" db="EMBL/GenBank/DDBJ databases">
        <title>Staphylococcus edaphicus sp. nov., isolated in Antarctica, harbouring mecC gene and genomic islands essential in adaptation to extreme environment.</title>
        <authorList>
            <person name="Pantucek R."/>
            <person name="Sedlacek I."/>
            <person name="Indrakova A."/>
            <person name="Vrbovska V."/>
            <person name="Maslanova I."/>
            <person name="Kovarovic V."/>
            <person name="Svec P."/>
            <person name="Kralova S."/>
            <person name="Kristofova L."/>
            <person name="Keklakova J."/>
            <person name="Petras P."/>
            <person name="Doskar J."/>
        </authorList>
    </citation>
    <scope>NUCLEOTIDE SEQUENCE [LARGE SCALE GENOMIC DNA]</scope>
    <source>
        <strain evidence="5">CCM 5085</strain>
    </source>
</reference>
<protein>
    <submittedName>
        <fullName evidence="4">Gfo/Idh/MocA family oxidoreductase</fullName>
    </submittedName>
    <submittedName>
        <fullName evidence="3">Lipopolysaccharide biosynthesis protein</fullName>
    </submittedName>
</protein>
<dbReference type="Pfam" id="PF01408">
    <property type="entry name" value="GFO_IDH_MocA"/>
    <property type="match status" value="1"/>
</dbReference>
<dbReference type="Pfam" id="PF22725">
    <property type="entry name" value="GFO_IDH_MocA_C3"/>
    <property type="match status" value="1"/>
</dbReference>